<proteinExistence type="predicted"/>
<dbReference type="InterPro" id="IPR022235">
    <property type="entry name" value="DUF3760"/>
</dbReference>
<reference evidence="2" key="2">
    <citation type="submission" date="2013-07" db="EMBL/GenBank/DDBJ databases">
        <authorList>
            <consortium name="The Broad Institute Genome Sequencing Platform"/>
            <person name="Cuomo C."/>
            <person name="Litvintseva A."/>
            <person name="Chen Y."/>
            <person name="Heitman J."/>
            <person name="Sun S."/>
            <person name="Springer D."/>
            <person name="Dromer F."/>
            <person name="Young S.K."/>
            <person name="Zeng Q."/>
            <person name="Gargeya S."/>
            <person name="Fitzgerald M."/>
            <person name="Abouelleil A."/>
            <person name="Alvarado L."/>
            <person name="Berlin A.M."/>
            <person name="Chapman S.B."/>
            <person name="Dewar J."/>
            <person name="Goldberg J."/>
            <person name="Griggs A."/>
            <person name="Gujja S."/>
            <person name="Hansen M."/>
            <person name="Howarth C."/>
            <person name="Imamovic A."/>
            <person name="Larimer J."/>
            <person name="McCowan C."/>
            <person name="Murphy C."/>
            <person name="Pearson M."/>
            <person name="Priest M."/>
            <person name="Roberts A."/>
            <person name="Saif S."/>
            <person name="Shea T."/>
            <person name="Sykes S."/>
            <person name="Wortman J."/>
            <person name="Nusbaum C."/>
            <person name="Birren B."/>
        </authorList>
    </citation>
    <scope>NUCLEOTIDE SEQUENCE</scope>
    <source>
        <strain evidence="2">CBS 10117</strain>
    </source>
</reference>
<keyword evidence="3" id="KW-1185">Reference proteome</keyword>
<dbReference type="OrthoDB" id="2567426at2759"/>
<evidence type="ECO:0000313" key="3">
    <source>
        <dbReference type="Proteomes" id="UP000078595"/>
    </source>
</evidence>
<reference evidence="1" key="1">
    <citation type="submission" date="2013-07" db="EMBL/GenBank/DDBJ databases">
        <title>The Genome Sequence of Cryptococcus dejecticola CBS10117.</title>
        <authorList>
            <consortium name="The Broad Institute Genome Sequencing Platform"/>
            <person name="Cuomo C."/>
            <person name="Litvintseva A."/>
            <person name="Chen Y."/>
            <person name="Heitman J."/>
            <person name="Sun S."/>
            <person name="Springer D."/>
            <person name="Dromer F."/>
            <person name="Young S.K."/>
            <person name="Zeng Q."/>
            <person name="Gargeya S."/>
            <person name="Fitzgerald M."/>
            <person name="Abouelleil A."/>
            <person name="Alvarado L."/>
            <person name="Berlin A.M."/>
            <person name="Chapman S.B."/>
            <person name="Dewar J."/>
            <person name="Goldberg J."/>
            <person name="Griggs A."/>
            <person name="Gujja S."/>
            <person name="Hansen M."/>
            <person name="Howarth C."/>
            <person name="Imamovic A."/>
            <person name="Larimer J."/>
            <person name="McCowan C."/>
            <person name="Murphy C."/>
            <person name="Pearson M."/>
            <person name="Priest M."/>
            <person name="Roberts A."/>
            <person name="Saif S."/>
            <person name="Shea T."/>
            <person name="Sykes S."/>
            <person name="Wortman J."/>
            <person name="Nusbaum C."/>
            <person name="Birren B."/>
        </authorList>
    </citation>
    <scope>NUCLEOTIDE SEQUENCE [LARGE SCALE GENOMIC DNA]</scope>
    <source>
        <strain evidence="1">CBS 10117</strain>
    </source>
</reference>
<evidence type="ECO:0000313" key="2">
    <source>
        <dbReference type="EMBL" id="WWC57571.1"/>
    </source>
</evidence>
<evidence type="ECO:0000313" key="1">
    <source>
        <dbReference type="EMBL" id="OBR88292.1"/>
    </source>
</evidence>
<dbReference type="EMBL" id="KI894027">
    <property type="protein sequence ID" value="OBR88292.1"/>
    <property type="molecule type" value="Genomic_DNA"/>
</dbReference>
<dbReference type="Proteomes" id="UP000078595">
    <property type="component" value="Chromosome 1"/>
</dbReference>
<sequence>MPPRPPMLSDWKTYVSTFNLTTIAPIAPVHHLILDVLVAAKSLSLACTSKKYYDLIIPPLYHNLEIDEKNFESIFHGLTVEVLRTPERQRSSNNTRQQHEIGERKWNLLKTVKHLTLSDAYSASRFVNQVISDLEPLSDQVWLGPENMGLRRYRIFRNCEHLKFTAELMSAFAITYTEERLIDFGSDQVTNRHLYDSVGEIIFHCQPDSLCMEWPHKWSPNSYFLEDMYDRDKDGNFDDCDMTLSISIDGFLHEIVEYLNYFDDLDTRNKIRFRFHLRYEDLCIPTQMYPTHLPEHKFIFDLQDSIQELTAPSRDPSTNSLTSLLGDNVTPPNVKYLIKYEEGFQQIIEKILVEMGQDKPSLSKVHTTKEEELICPCCKY</sequence>
<gene>
    <name evidence="1" type="ORF">I303_00103</name>
    <name evidence="2" type="ORF">I303_100103</name>
</gene>
<organism evidence="1">
    <name type="scientific">Kwoniella dejecticola CBS 10117</name>
    <dbReference type="NCBI Taxonomy" id="1296121"/>
    <lineage>
        <taxon>Eukaryota</taxon>
        <taxon>Fungi</taxon>
        <taxon>Dikarya</taxon>
        <taxon>Basidiomycota</taxon>
        <taxon>Agaricomycotina</taxon>
        <taxon>Tremellomycetes</taxon>
        <taxon>Tremellales</taxon>
        <taxon>Cryptococcaceae</taxon>
        <taxon>Kwoniella</taxon>
    </lineage>
</organism>
<dbReference type="KEGG" id="kdj:28963802"/>
<reference evidence="2" key="3">
    <citation type="submission" date="2024-02" db="EMBL/GenBank/DDBJ databases">
        <title>Comparative genomics of Cryptococcus and Kwoniella reveals pathogenesis evolution and contrasting modes of karyotype evolution via chromosome fusion or intercentromeric recombination.</title>
        <authorList>
            <person name="Coelho M.A."/>
            <person name="David-Palma M."/>
            <person name="Shea T."/>
            <person name="Bowers K."/>
            <person name="McGinley-Smith S."/>
            <person name="Mohammad A.W."/>
            <person name="Gnirke A."/>
            <person name="Yurkov A.M."/>
            <person name="Nowrousian M."/>
            <person name="Sun S."/>
            <person name="Cuomo C.A."/>
            <person name="Heitman J."/>
        </authorList>
    </citation>
    <scope>NUCLEOTIDE SEQUENCE</scope>
    <source>
        <strain evidence="2">CBS 10117</strain>
    </source>
</reference>
<dbReference type="RefSeq" id="XP_018266134.1">
    <property type="nucleotide sequence ID" value="XM_018403480.1"/>
</dbReference>
<protein>
    <submittedName>
        <fullName evidence="1">Uncharacterized protein</fullName>
    </submittedName>
</protein>
<dbReference type="AlphaFoldDB" id="A0A1A6ADZ5"/>
<dbReference type="Pfam" id="PF12586">
    <property type="entry name" value="DUF3760"/>
    <property type="match status" value="1"/>
</dbReference>
<dbReference type="EMBL" id="CP144530">
    <property type="protein sequence ID" value="WWC57571.1"/>
    <property type="molecule type" value="Genomic_DNA"/>
</dbReference>
<dbReference type="GeneID" id="28963802"/>
<dbReference type="VEuPathDB" id="FungiDB:I303_00103"/>
<accession>A0A1A6ADZ5</accession>
<name>A0A1A6ADZ5_9TREE</name>